<dbReference type="PANTHER" id="PTHR23221">
    <property type="entry name" value="GLYCOSYLPHOSPHATIDYLINOSITOL PHOSPHOLIPASE D"/>
    <property type="match status" value="1"/>
</dbReference>
<evidence type="ECO:0000256" key="4">
    <source>
        <dbReference type="ARBA" id="ARBA00023180"/>
    </source>
</evidence>
<gene>
    <name evidence="6" type="ORF">RVR_9622</name>
</gene>
<dbReference type="KEGG" id="arev:RVR_9622"/>
<keyword evidence="4" id="KW-0325">Glycoprotein</keyword>
<dbReference type="AlphaFoldDB" id="A0A7U3UXB4"/>
<reference evidence="6 7" key="4">
    <citation type="journal article" date="2020" name="Sci. Rep.">
        <title>beta-carboline chemical signals induce reveromycin production through a LuxR family regulator in Streptomyces sp. SN-593.</title>
        <authorList>
            <person name="Panthee S."/>
            <person name="Kito N."/>
            <person name="Hayashi T."/>
            <person name="Shimizu T."/>
            <person name="Ishikawa J."/>
            <person name="Hamamoto H."/>
            <person name="Osada H."/>
            <person name="Takahashi S."/>
        </authorList>
    </citation>
    <scope>NUCLEOTIDE SEQUENCE [LARGE SCALE GENOMIC DNA]</scope>
    <source>
        <strain evidence="6 7">SN-593</strain>
    </source>
</reference>
<keyword evidence="3" id="KW-0378">Hydrolase</keyword>
<dbReference type="Pfam" id="PF01839">
    <property type="entry name" value="FG-GAP"/>
    <property type="match status" value="4"/>
</dbReference>
<evidence type="ECO:0000256" key="5">
    <source>
        <dbReference type="SAM" id="SignalP"/>
    </source>
</evidence>
<dbReference type="InterPro" id="IPR013517">
    <property type="entry name" value="FG-GAP"/>
</dbReference>
<dbReference type="EMBL" id="AP018365">
    <property type="protein sequence ID" value="BBB01971.1"/>
    <property type="molecule type" value="Genomic_DNA"/>
</dbReference>
<dbReference type="RefSeq" id="WP_202237835.1">
    <property type="nucleotide sequence ID" value="NZ_AP018365.1"/>
</dbReference>
<dbReference type="InterPro" id="IPR013519">
    <property type="entry name" value="Int_alpha_beta-p"/>
</dbReference>
<dbReference type="GO" id="GO:0016787">
    <property type="term" value="F:hydrolase activity"/>
    <property type="evidence" value="ECO:0007669"/>
    <property type="project" value="UniProtKB-KW"/>
</dbReference>
<keyword evidence="7" id="KW-1185">Reference proteome</keyword>
<dbReference type="InterPro" id="IPR028994">
    <property type="entry name" value="Integrin_alpha_N"/>
</dbReference>
<dbReference type="PANTHER" id="PTHR23221:SF7">
    <property type="entry name" value="PHOSPHATIDYLINOSITOL-GLYCAN-SPECIFIC PHOSPHOLIPASE D"/>
    <property type="match status" value="1"/>
</dbReference>
<evidence type="ECO:0000256" key="3">
    <source>
        <dbReference type="ARBA" id="ARBA00022801"/>
    </source>
</evidence>
<evidence type="ECO:0008006" key="8">
    <source>
        <dbReference type="Google" id="ProtNLM"/>
    </source>
</evidence>
<feature type="chain" id="PRO_5032513960" description="Integrin-like protein" evidence="5">
    <location>
        <begin position="34"/>
        <end position="499"/>
    </location>
</feature>
<dbReference type="SMART" id="SM00191">
    <property type="entry name" value="Int_alpha"/>
    <property type="match status" value="5"/>
</dbReference>
<evidence type="ECO:0000313" key="7">
    <source>
        <dbReference type="Proteomes" id="UP000595703"/>
    </source>
</evidence>
<dbReference type="SUPFAM" id="SSF69318">
    <property type="entry name" value="Integrin alpha N-terminal domain"/>
    <property type="match status" value="1"/>
</dbReference>
<reference evidence="6 7" key="1">
    <citation type="journal article" date="2010" name="J. Bacteriol.">
        <title>Biochemical characterization of a novel indole prenyltransferase from Streptomyces sp. SN-593.</title>
        <authorList>
            <person name="Takahashi S."/>
            <person name="Takagi H."/>
            <person name="Toyoda A."/>
            <person name="Uramoto M."/>
            <person name="Nogawa T."/>
            <person name="Ueki M."/>
            <person name="Sakaki Y."/>
            <person name="Osada H."/>
        </authorList>
    </citation>
    <scope>NUCLEOTIDE SEQUENCE [LARGE SCALE GENOMIC DNA]</scope>
    <source>
        <strain evidence="6 7">SN-593</strain>
    </source>
</reference>
<evidence type="ECO:0000256" key="1">
    <source>
        <dbReference type="ARBA" id="ARBA00022729"/>
    </source>
</evidence>
<feature type="signal peptide" evidence="5">
    <location>
        <begin position="1"/>
        <end position="33"/>
    </location>
</feature>
<proteinExistence type="predicted"/>
<accession>A0A7U3UXB4</accession>
<dbReference type="PROSITE" id="PS51470">
    <property type="entry name" value="FG_GAP"/>
    <property type="match status" value="2"/>
</dbReference>
<organism evidence="6 7">
    <name type="scientific">Actinacidiphila reveromycinica</name>
    <dbReference type="NCBI Taxonomy" id="659352"/>
    <lineage>
        <taxon>Bacteria</taxon>
        <taxon>Bacillati</taxon>
        <taxon>Actinomycetota</taxon>
        <taxon>Actinomycetes</taxon>
        <taxon>Kitasatosporales</taxon>
        <taxon>Streptomycetaceae</taxon>
        <taxon>Actinacidiphila</taxon>
    </lineage>
</organism>
<evidence type="ECO:0000313" key="6">
    <source>
        <dbReference type="EMBL" id="BBB01971.1"/>
    </source>
</evidence>
<dbReference type="Gene3D" id="2.130.10.130">
    <property type="entry name" value="Integrin alpha, N-terminal"/>
    <property type="match status" value="4"/>
</dbReference>
<sequence length="499" mass="48089">MSGPRQLRFRSMVLAAAVAAVSAVVAPGGAAHAAPLGGRTPPVVDFDGDGHADLAVGAPGGTVGGGAGAGYVSVVYGAAGGLDAARHVSFSQNTAGVPGGAEAGDRFGAKVLPVDLNGDGYTDLLVGAPGEDVGTAVDAGMITVLWGGPTGLATATAVDTGAVPGLQTGRTLAAGDFDGDGTADIAYLTGVDVQVLSGVGTDGRPAHRGTIVTWYVMGTAGITTDDLAAGDVNGDGTSDLVVIGRGVEDADDGEAPLFLGGSHTEDAVGGLAYAENLRDAAGYWLEGQSVAIGDLNGDGYGDVVVGHTHEGYFTDSLLPSKGGAIGVAYGGPDGESRTVPPVWINQDSAGVPGVAESGDALGATVAVGDVNGDGYADVVAGAPGEDLSGVTDAGDLLLFKGAAGGLTGAGSQAFSQDTAGMPGVAEAHDRFAGTVAVLGATGTDRAQAAAGDPDENAGNGAVWVLHGAAAGLTATAPANFGAATMHTPVTGSAFAATLG</sequence>
<keyword evidence="2" id="KW-0677">Repeat</keyword>
<dbReference type="Proteomes" id="UP000595703">
    <property type="component" value="Chromosome"/>
</dbReference>
<reference evidence="6 7" key="3">
    <citation type="journal article" date="2011" name="Nat. Chem. Biol.">
        <title>Reveromycin A biosynthesis uses RevG and RevJ for stereospecific spiroacetal formation.</title>
        <authorList>
            <person name="Takahashi S."/>
            <person name="Toyoda A."/>
            <person name="Sekiyama Y."/>
            <person name="Takagi H."/>
            <person name="Nogawa T."/>
            <person name="Uramoto M."/>
            <person name="Suzuki R."/>
            <person name="Koshino H."/>
            <person name="Kumano T."/>
            <person name="Panthee S."/>
            <person name="Dairi T."/>
            <person name="Ishikawa J."/>
            <person name="Ikeda H."/>
            <person name="Sakaki Y."/>
            <person name="Osada H."/>
        </authorList>
    </citation>
    <scope>NUCLEOTIDE SEQUENCE [LARGE SCALE GENOMIC DNA]</scope>
    <source>
        <strain evidence="6 7">SN-593</strain>
    </source>
</reference>
<keyword evidence="1 5" id="KW-0732">Signal</keyword>
<evidence type="ECO:0000256" key="2">
    <source>
        <dbReference type="ARBA" id="ARBA00022737"/>
    </source>
</evidence>
<protein>
    <recommendedName>
        <fullName evidence="8">Integrin-like protein</fullName>
    </recommendedName>
</protein>
<reference evidence="6 7" key="2">
    <citation type="journal article" date="2011" name="J. Antibiot.">
        <title>Furaquinocins I and J: novel polyketide isoprenoid hybrid compounds from Streptomyces reveromyceticus SN-593.</title>
        <authorList>
            <person name="Panthee S."/>
            <person name="Takahashi S."/>
            <person name="Takagi H."/>
            <person name="Nogawa T."/>
            <person name="Oowada E."/>
            <person name="Uramoto M."/>
            <person name="Osada H."/>
        </authorList>
    </citation>
    <scope>NUCLEOTIDE SEQUENCE [LARGE SCALE GENOMIC DNA]</scope>
    <source>
        <strain evidence="6 7">SN-593</strain>
    </source>
</reference>
<name>A0A7U3UXB4_9ACTN</name>